<organism evidence="3 4">
    <name type="scientific">Naematelia encephala</name>
    <dbReference type="NCBI Taxonomy" id="71784"/>
    <lineage>
        <taxon>Eukaryota</taxon>
        <taxon>Fungi</taxon>
        <taxon>Dikarya</taxon>
        <taxon>Basidiomycota</taxon>
        <taxon>Agaricomycotina</taxon>
        <taxon>Tremellomycetes</taxon>
        <taxon>Tremellales</taxon>
        <taxon>Naemateliaceae</taxon>
        <taxon>Naematelia</taxon>
    </lineage>
</organism>
<keyword evidence="4" id="KW-1185">Reference proteome</keyword>
<name>A0A1Y2BJY8_9TREE</name>
<evidence type="ECO:0000256" key="2">
    <source>
        <dbReference type="SAM" id="Phobius"/>
    </source>
</evidence>
<feature type="region of interest" description="Disordered" evidence="1">
    <location>
        <begin position="1"/>
        <end position="43"/>
    </location>
</feature>
<evidence type="ECO:0000256" key="1">
    <source>
        <dbReference type="SAM" id="MobiDB-lite"/>
    </source>
</evidence>
<dbReference type="InParanoid" id="A0A1Y2BJY8"/>
<dbReference type="Proteomes" id="UP000193986">
    <property type="component" value="Unassembled WGS sequence"/>
</dbReference>
<evidence type="ECO:0000313" key="3">
    <source>
        <dbReference type="EMBL" id="ORY34920.1"/>
    </source>
</evidence>
<dbReference type="AlphaFoldDB" id="A0A1Y2BJY8"/>
<feature type="region of interest" description="Disordered" evidence="1">
    <location>
        <begin position="94"/>
        <end position="127"/>
    </location>
</feature>
<evidence type="ECO:0000313" key="4">
    <source>
        <dbReference type="Proteomes" id="UP000193986"/>
    </source>
</evidence>
<feature type="compositionally biased region" description="Polar residues" evidence="1">
    <location>
        <begin position="16"/>
        <end position="43"/>
    </location>
</feature>
<sequence length="222" mass="24544">MASRRLSPSESRSRSPIFNNHSPFSTCTSLSTPLQPHTPTNMVSPLVAPRISELRNSISETTDLIVSATIEAPPPRRRSDGDVWLELLRSSSTTTITTTSSSTSPKTGSSPKVKVSRRASEPFESFSSASRTTSMGLGLILSTTEEEDEDIDGVDEARLFGDRVPDWSDFKEHCFDQLPPPVQTRTQLRRHLADPLVRKLLVTVFVVSTVFGLSYFTFRAAR</sequence>
<accession>A0A1Y2BJY8</accession>
<comment type="caution">
    <text evidence="3">The sequence shown here is derived from an EMBL/GenBank/DDBJ whole genome shotgun (WGS) entry which is preliminary data.</text>
</comment>
<keyword evidence="2" id="KW-0812">Transmembrane</keyword>
<keyword evidence="2" id="KW-1133">Transmembrane helix</keyword>
<gene>
    <name evidence="3" type="ORF">BCR39DRAFT_556424</name>
</gene>
<reference evidence="3 4" key="1">
    <citation type="submission" date="2016-07" db="EMBL/GenBank/DDBJ databases">
        <title>Pervasive Adenine N6-methylation of Active Genes in Fungi.</title>
        <authorList>
            <consortium name="DOE Joint Genome Institute"/>
            <person name="Mondo S.J."/>
            <person name="Dannebaum R.O."/>
            <person name="Kuo R.C."/>
            <person name="Labutti K."/>
            <person name="Haridas S."/>
            <person name="Kuo A."/>
            <person name="Salamov A."/>
            <person name="Ahrendt S.R."/>
            <person name="Lipzen A."/>
            <person name="Sullivan W."/>
            <person name="Andreopoulos W.B."/>
            <person name="Clum A."/>
            <person name="Lindquist E."/>
            <person name="Daum C."/>
            <person name="Ramamoorthy G.K."/>
            <person name="Gryganskyi A."/>
            <person name="Culley D."/>
            <person name="Magnuson J.K."/>
            <person name="James T.Y."/>
            <person name="O'Malley M.A."/>
            <person name="Stajich J.E."/>
            <person name="Spatafora J.W."/>
            <person name="Visel A."/>
            <person name="Grigoriev I.V."/>
        </authorList>
    </citation>
    <scope>NUCLEOTIDE SEQUENCE [LARGE SCALE GENOMIC DNA]</scope>
    <source>
        <strain evidence="3 4">68-887.2</strain>
    </source>
</reference>
<protein>
    <submittedName>
        <fullName evidence="3">Uncharacterized protein</fullName>
    </submittedName>
</protein>
<feature type="transmembrane region" description="Helical" evidence="2">
    <location>
        <begin position="200"/>
        <end position="218"/>
    </location>
</feature>
<feature type="compositionally biased region" description="Low complexity" evidence="1">
    <location>
        <begin position="1"/>
        <end position="10"/>
    </location>
</feature>
<feature type="compositionally biased region" description="Low complexity" evidence="1">
    <location>
        <begin position="94"/>
        <end position="110"/>
    </location>
</feature>
<keyword evidence="2" id="KW-0472">Membrane</keyword>
<proteinExistence type="predicted"/>
<dbReference type="EMBL" id="MCFC01000002">
    <property type="protein sequence ID" value="ORY34920.1"/>
    <property type="molecule type" value="Genomic_DNA"/>
</dbReference>